<dbReference type="Pfam" id="PF24865">
    <property type="entry name" value="DUF7731"/>
    <property type="match status" value="1"/>
</dbReference>
<dbReference type="Proteomes" id="UP001172457">
    <property type="component" value="Chromosome 5"/>
</dbReference>
<gene>
    <name evidence="2" type="ORF">OSB04_018968</name>
</gene>
<protein>
    <recommendedName>
        <fullName evidence="1">DUF7731 domain-containing protein</fullName>
    </recommendedName>
</protein>
<dbReference type="PANTHER" id="PTHR34366:SF2">
    <property type="entry name" value="OS07G0289901 PROTEIN"/>
    <property type="match status" value="1"/>
</dbReference>
<dbReference type="InterPro" id="IPR056633">
    <property type="entry name" value="DUF7731"/>
</dbReference>
<accession>A0AA38WBX7</accession>
<dbReference type="EMBL" id="JARYMX010000005">
    <property type="protein sequence ID" value="KAJ9546425.1"/>
    <property type="molecule type" value="Genomic_DNA"/>
</dbReference>
<comment type="caution">
    <text evidence="2">The sequence shown here is derived from an EMBL/GenBank/DDBJ whole genome shotgun (WGS) entry which is preliminary data.</text>
</comment>
<dbReference type="AlphaFoldDB" id="A0AA38WBX7"/>
<proteinExistence type="predicted"/>
<evidence type="ECO:0000313" key="2">
    <source>
        <dbReference type="EMBL" id="KAJ9546425.1"/>
    </source>
</evidence>
<evidence type="ECO:0000313" key="3">
    <source>
        <dbReference type="Proteomes" id="UP001172457"/>
    </source>
</evidence>
<keyword evidence="3" id="KW-1185">Reference proteome</keyword>
<sequence length="242" mass="25543">MNSVTPNLVSLFEQLDAKFGRAQPGIAGTGNGYIPQPGGGISGGGFGGGGFGNGGGGSGNNGFGGFGGIGGGVIAKALICLGDKASDFPTLNHCIAQSLMRDVRQTLMPSYPQELIMTSIHVTVFYQQQIYNGCGESYRLTESGDLHVPPDYTDQYCGGPCLTETKLVLSCINDVLSNFIFYNRATVRDVKDTITAGCSYGPTRGDFNVAEHIQSYGSNSYKLSYPNLFGIVPLISMCILLF</sequence>
<feature type="domain" description="DUF7731" evidence="1">
    <location>
        <begin position="122"/>
        <end position="214"/>
    </location>
</feature>
<reference evidence="2" key="1">
    <citation type="submission" date="2023-03" db="EMBL/GenBank/DDBJ databases">
        <title>Chromosome-scale reference genome and RAD-based genetic map of yellow starthistle (Centaurea solstitialis) reveal putative structural variation and QTLs associated with invader traits.</title>
        <authorList>
            <person name="Reatini B."/>
            <person name="Cang F.A."/>
            <person name="Jiang Q."/>
            <person name="Mckibben M.T.W."/>
            <person name="Barker M.S."/>
            <person name="Rieseberg L.H."/>
            <person name="Dlugosch K.M."/>
        </authorList>
    </citation>
    <scope>NUCLEOTIDE SEQUENCE</scope>
    <source>
        <strain evidence="2">CAN-66</strain>
        <tissue evidence="2">Leaf</tissue>
    </source>
</reference>
<name>A0AA38WBX7_9ASTR</name>
<organism evidence="2 3">
    <name type="scientific">Centaurea solstitialis</name>
    <name type="common">yellow star-thistle</name>
    <dbReference type="NCBI Taxonomy" id="347529"/>
    <lineage>
        <taxon>Eukaryota</taxon>
        <taxon>Viridiplantae</taxon>
        <taxon>Streptophyta</taxon>
        <taxon>Embryophyta</taxon>
        <taxon>Tracheophyta</taxon>
        <taxon>Spermatophyta</taxon>
        <taxon>Magnoliopsida</taxon>
        <taxon>eudicotyledons</taxon>
        <taxon>Gunneridae</taxon>
        <taxon>Pentapetalae</taxon>
        <taxon>asterids</taxon>
        <taxon>campanulids</taxon>
        <taxon>Asterales</taxon>
        <taxon>Asteraceae</taxon>
        <taxon>Carduoideae</taxon>
        <taxon>Cardueae</taxon>
        <taxon>Centaureinae</taxon>
        <taxon>Centaurea</taxon>
    </lineage>
</organism>
<evidence type="ECO:0000259" key="1">
    <source>
        <dbReference type="Pfam" id="PF24865"/>
    </source>
</evidence>
<dbReference type="PANTHER" id="PTHR34366">
    <property type="entry name" value="OS07G0289901 PROTEIN-RELATED"/>
    <property type="match status" value="1"/>
</dbReference>